<dbReference type="Proteomes" id="UP000828390">
    <property type="component" value="Unassembled WGS sequence"/>
</dbReference>
<keyword evidence="1" id="KW-0812">Transmembrane</keyword>
<dbReference type="EMBL" id="JAIWYP010000010">
    <property type="protein sequence ID" value="KAH3747760.1"/>
    <property type="molecule type" value="Genomic_DNA"/>
</dbReference>
<dbReference type="AlphaFoldDB" id="A0A9D4I4D4"/>
<gene>
    <name evidence="2" type="ORF">DPMN_182190</name>
</gene>
<comment type="caution">
    <text evidence="2">The sequence shown here is derived from an EMBL/GenBank/DDBJ whole genome shotgun (WGS) entry which is preliminary data.</text>
</comment>
<keyword evidence="1" id="KW-0472">Membrane</keyword>
<evidence type="ECO:0000256" key="1">
    <source>
        <dbReference type="SAM" id="Phobius"/>
    </source>
</evidence>
<accession>A0A9D4I4D4</accession>
<sequence>MDTSPFRQSSVQRLCNRTLHTQTAFVIIIIIFFINSMPKHWLNRGCVVGWNVKSWL</sequence>
<reference evidence="2" key="1">
    <citation type="journal article" date="2019" name="bioRxiv">
        <title>The Genome of the Zebra Mussel, Dreissena polymorpha: A Resource for Invasive Species Research.</title>
        <authorList>
            <person name="McCartney M.A."/>
            <person name="Auch B."/>
            <person name="Kono T."/>
            <person name="Mallez S."/>
            <person name="Zhang Y."/>
            <person name="Obille A."/>
            <person name="Becker A."/>
            <person name="Abrahante J.E."/>
            <person name="Garbe J."/>
            <person name="Badalamenti J.P."/>
            <person name="Herman A."/>
            <person name="Mangelson H."/>
            <person name="Liachko I."/>
            <person name="Sullivan S."/>
            <person name="Sone E.D."/>
            <person name="Koren S."/>
            <person name="Silverstein K.A.T."/>
            <person name="Beckman K.B."/>
            <person name="Gohl D.M."/>
        </authorList>
    </citation>
    <scope>NUCLEOTIDE SEQUENCE</scope>
    <source>
        <strain evidence="2">Duluth1</strain>
        <tissue evidence="2">Whole animal</tissue>
    </source>
</reference>
<name>A0A9D4I4D4_DREPO</name>
<evidence type="ECO:0000313" key="2">
    <source>
        <dbReference type="EMBL" id="KAH3747760.1"/>
    </source>
</evidence>
<proteinExistence type="predicted"/>
<keyword evidence="1" id="KW-1133">Transmembrane helix</keyword>
<protein>
    <submittedName>
        <fullName evidence="2">Uncharacterized protein</fullName>
    </submittedName>
</protein>
<feature type="transmembrane region" description="Helical" evidence="1">
    <location>
        <begin position="20"/>
        <end position="37"/>
    </location>
</feature>
<evidence type="ECO:0000313" key="3">
    <source>
        <dbReference type="Proteomes" id="UP000828390"/>
    </source>
</evidence>
<keyword evidence="3" id="KW-1185">Reference proteome</keyword>
<organism evidence="2 3">
    <name type="scientific">Dreissena polymorpha</name>
    <name type="common">Zebra mussel</name>
    <name type="synonym">Mytilus polymorpha</name>
    <dbReference type="NCBI Taxonomy" id="45954"/>
    <lineage>
        <taxon>Eukaryota</taxon>
        <taxon>Metazoa</taxon>
        <taxon>Spiralia</taxon>
        <taxon>Lophotrochozoa</taxon>
        <taxon>Mollusca</taxon>
        <taxon>Bivalvia</taxon>
        <taxon>Autobranchia</taxon>
        <taxon>Heteroconchia</taxon>
        <taxon>Euheterodonta</taxon>
        <taxon>Imparidentia</taxon>
        <taxon>Neoheterodontei</taxon>
        <taxon>Myida</taxon>
        <taxon>Dreissenoidea</taxon>
        <taxon>Dreissenidae</taxon>
        <taxon>Dreissena</taxon>
    </lineage>
</organism>
<reference evidence="2" key="2">
    <citation type="submission" date="2020-11" db="EMBL/GenBank/DDBJ databases">
        <authorList>
            <person name="McCartney M.A."/>
            <person name="Auch B."/>
            <person name="Kono T."/>
            <person name="Mallez S."/>
            <person name="Becker A."/>
            <person name="Gohl D.M."/>
            <person name="Silverstein K.A.T."/>
            <person name="Koren S."/>
            <person name="Bechman K.B."/>
            <person name="Herman A."/>
            <person name="Abrahante J.E."/>
            <person name="Garbe J."/>
        </authorList>
    </citation>
    <scope>NUCLEOTIDE SEQUENCE</scope>
    <source>
        <strain evidence="2">Duluth1</strain>
        <tissue evidence="2">Whole animal</tissue>
    </source>
</reference>